<evidence type="ECO:0000256" key="2">
    <source>
        <dbReference type="ARBA" id="ARBA00022679"/>
    </source>
</evidence>
<reference evidence="4 5" key="1">
    <citation type="journal article" date="2020" name="G3 (Bethesda)">
        <title>Improved Reference Genome for Cyclotella cryptica CCMP332, a Model for Cell Wall Morphogenesis, Salinity Adaptation, and Lipid Production in Diatoms (Bacillariophyta).</title>
        <authorList>
            <person name="Roberts W.R."/>
            <person name="Downey K.M."/>
            <person name="Ruck E.C."/>
            <person name="Traller J.C."/>
            <person name="Alverson A.J."/>
        </authorList>
    </citation>
    <scope>NUCLEOTIDE SEQUENCE [LARGE SCALE GENOMIC DNA]</scope>
    <source>
        <strain evidence="4 5">CCMP332</strain>
    </source>
</reference>
<keyword evidence="5" id="KW-1185">Reference proteome</keyword>
<name>A0ABD3QXJ0_9STRA</name>
<dbReference type="AlphaFoldDB" id="A0ABD3QXJ0"/>
<feature type="domain" description="Glycosyl transferase CAP10" evidence="3">
    <location>
        <begin position="263"/>
        <end position="528"/>
    </location>
</feature>
<evidence type="ECO:0000256" key="1">
    <source>
        <dbReference type="ARBA" id="ARBA00010118"/>
    </source>
</evidence>
<dbReference type="PANTHER" id="PTHR12203:SF35">
    <property type="entry name" value="PROTEIN O-GLUCOSYLTRANSFERASE 1"/>
    <property type="match status" value="1"/>
</dbReference>
<dbReference type="PANTHER" id="PTHR12203">
    <property type="entry name" value="KDEL LYS-ASP-GLU-LEU CONTAINING - RELATED"/>
    <property type="match status" value="1"/>
</dbReference>
<comment type="caution">
    <text evidence="4">The sequence shown here is derived from an EMBL/GenBank/DDBJ whole genome shotgun (WGS) entry which is preliminary data.</text>
</comment>
<comment type="similarity">
    <text evidence="1">Belongs to the glycosyltransferase 90 family.</text>
</comment>
<evidence type="ECO:0000259" key="3">
    <source>
        <dbReference type="SMART" id="SM00672"/>
    </source>
</evidence>
<dbReference type="InterPro" id="IPR051091">
    <property type="entry name" value="O-Glucosyltr/Glycosyltrsf_90"/>
</dbReference>
<dbReference type="Proteomes" id="UP001516023">
    <property type="component" value="Unassembled WGS sequence"/>
</dbReference>
<dbReference type="Pfam" id="PF05686">
    <property type="entry name" value="Glyco_transf_90"/>
    <property type="match status" value="1"/>
</dbReference>
<organism evidence="4 5">
    <name type="scientific">Cyclotella cryptica</name>
    <dbReference type="NCBI Taxonomy" id="29204"/>
    <lineage>
        <taxon>Eukaryota</taxon>
        <taxon>Sar</taxon>
        <taxon>Stramenopiles</taxon>
        <taxon>Ochrophyta</taxon>
        <taxon>Bacillariophyta</taxon>
        <taxon>Coscinodiscophyceae</taxon>
        <taxon>Thalassiosirophycidae</taxon>
        <taxon>Stephanodiscales</taxon>
        <taxon>Stephanodiscaceae</taxon>
        <taxon>Cyclotella</taxon>
    </lineage>
</organism>
<sequence length="558" mass="66099">MMTSDDDSLSTLSISTLPTTMSHRIRSKTIFREERHAMSDDSDESSVSGFRHWISLAQHVWIKATNTRNRRVSLYFLTVCIFYVHHRMGSVRDPFDDTLSLGERFHNFFSLISPFQTQYEYTTINTKDLVYMETSDPNFDAMKPPPGYPFHRWSSRRKYVSMSGYPLNVEKFVYILSKLGKGEKIQTPLEEGLNAERSFRDFIRISGKAQPYIVRRGRVLRPFGHFPRWEVYKWHHQGHHIDWVTLLESAVSMANSLEAKNPRMALITRGEFPIIFDEFDYPWCADDLVPIFRLGAFVDSQKCTHQWPSLSLNYIMPQRTQWLRDKPEDWDSEHLQFNMHYPWEQKLPVAVWRGRYTGYRAVYDRGILPREQLVLLASNHPEIMDVQPVSWQYVPNDQTGELMQKSSDQIQFLDFMKYRAIVDIDSNGASTRFGPLLCMNSVVIKVRPRFGSYWHHELEPWVHYIPVESDLSDLKKQVAFAVSNRNRKQVKQIIRNANAWCRRKMTWEQHTLDFLWTLLDYAELLDKSSYFRDKWTNDRFAYRLPKLEMDFFEGELTV</sequence>
<evidence type="ECO:0000313" key="4">
    <source>
        <dbReference type="EMBL" id="KAL3805022.1"/>
    </source>
</evidence>
<dbReference type="SMART" id="SM00672">
    <property type="entry name" value="CAP10"/>
    <property type="match status" value="1"/>
</dbReference>
<gene>
    <name evidence="4" type="ORF">HJC23_003250</name>
</gene>
<dbReference type="InterPro" id="IPR006598">
    <property type="entry name" value="CAP10"/>
</dbReference>
<dbReference type="GO" id="GO:0016740">
    <property type="term" value="F:transferase activity"/>
    <property type="evidence" value="ECO:0007669"/>
    <property type="project" value="UniProtKB-KW"/>
</dbReference>
<keyword evidence="2" id="KW-0808">Transferase</keyword>
<accession>A0ABD3QXJ0</accession>
<dbReference type="EMBL" id="JABMIG020000004">
    <property type="protein sequence ID" value="KAL3805022.1"/>
    <property type="molecule type" value="Genomic_DNA"/>
</dbReference>
<evidence type="ECO:0000313" key="5">
    <source>
        <dbReference type="Proteomes" id="UP001516023"/>
    </source>
</evidence>
<proteinExistence type="inferred from homology"/>
<protein>
    <recommendedName>
        <fullName evidence="3">Glycosyl transferase CAP10 domain-containing protein</fullName>
    </recommendedName>
</protein>